<evidence type="ECO:0000259" key="1">
    <source>
        <dbReference type="Pfam" id="PF21056"/>
    </source>
</evidence>
<comment type="caution">
    <text evidence="2">The sequence shown here is derived from an EMBL/GenBank/DDBJ whole genome shotgun (WGS) entry which is preliminary data.</text>
</comment>
<feature type="domain" description="ZSWIM1/3 RNaseH-like" evidence="1">
    <location>
        <begin position="112"/>
        <end position="227"/>
    </location>
</feature>
<keyword evidence="3" id="KW-1185">Reference proteome</keyword>
<accession>A0A2I1HA20</accession>
<dbReference type="Proteomes" id="UP000234323">
    <property type="component" value="Unassembled WGS sequence"/>
</dbReference>
<evidence type="ECO:0000313" key="3">
    <source>
        <dbReference type="Proteomes" id="UP000234323"/>
    </source>
</evidence>
<proteinExistence type="predicted"/>
<dbReference type="EMBL" id="LLXI01001943">
    <property type="protein sequence ID" value="PKY55726.1"/>
    <property type="molecule type" value="Genomic_DNA"/>
</dbReference>
<evidence type="ECO:0000313" key="2">
    <source>
        <dbReference type="EMBL" id="PKY55726.1"/>
    </source>
</evidence>
<dbReference type="Pfam" id="PF21056">
    <property type="entry name" value="ZSWIM1-3_RNaseH-like"/>
    <property type="match status" value="1"/>
</dbReference>
<dbReference type="VEuPathDB" id="FungiDB:RhiirA1_480252"/>
<dbReference type="VEuPathDB" id="FungiDB:FUN_013958"/>
<dbReference type="InterPro" id="IPR048324">
    <property type="entry name" value="ZSWIM1-3_RNaseH-like"/>
</dbReference>
<organism evidence="2 3">
    <name type="scientific">Rhizophagus irregularis</name>
    <dbReference type="NCBI Taxonomy" id="588596"/>
    <lineage>
        <taxon>Eukaryota</taxon>
        <taxon>Fungi</taxon>
        <taxon>Fungi incertae sedis</taxon>
        <taxon>Mucoromycota</taxon>
        <taxon>Glomeromycotina</taxon>
        <taxon>Glomeromycetes</taxon>
        <taxon>Glomerales</taxon>
        <taxon>Glomeraceae</taxon>
        <taxon>Rhizophagus</taxon>
    </lineage>
</organism>
<dbReference type="VEuPathDB" id="FungiDB:RhiirFUN_026869"/>
<sequence>MASLNVVQVKRYKNSPNHTHSLLEVDRIKRPKAIRSLVEIEAAKNYSPPAITSAVKEYATLELGLGECARELKRKEVANIKYKIREPTETHLIGNKDLRLDISESISYLTEQGYLVESYCISKRSTKGIVFAHPDQLKKLERHRWLTFIDSTHKTNRYDWRLFTLYVRNTYGCWNVGAHFFVSNEDADMVAEALIIICNKYCHWSPRYILSDHSNIEAKSIAKSFPGIAAGKQ</sequence>
<protein>
    <recommendedName>
        <fullName evidence="1">ZSWIM1/3 RNaseH-like domain-containing protein</fullName>
    </recommendedName>
</protein>
<gene>
    <name evidence="2" type="ORF">RhiirA4_505149</name>
</gene>
<reference evidence="2 3" key="1">
    <citation type="submission" date="2015-10" db="EMBL/GenBank/DDBJ databases">
        <title>Genome analyses suggest a sexual origin of heterokaryosis in a supposedly ancient asexual fungus.</title>
        <authorList>
            <person name="Ropars J."/>
            <person name="Sedzielewska K."/>
            <person name="Noel J."/>
            <person name="Charron P."/>
            <person name="Farinelli L."/>
            <person name="Marton T."/>
            <person name="Kruger M."/>
            <person name="Pelin A."/>
            <person name="Brachmann A."/>
            <person name="Corradi N."/>
        </authorList>
    </citation>
    <scope>NUCLEOTIDE SEQUENCE [LARGE SCALE GENOMIC DNA]</scope>
    <source>
        <strain evidence="2 3">A4</strain>
    </source>
</reference>
<dbReference type="AlphaFoldDB" id="A0A2I1HA20"/>
<name>A0A2I1HA20_9GLOM</name>